<proteinExistence type="predicted"/>
<sequence length="272" mass="30866">MKMEQTDENDLRTYVSCKFEENDMDDMLEDYPDLATEIIEKSNGVFLLGEILVNELVQLSTIKEIRRALKSQLTHLDQAFEVTLKRIDSQSKSRSCLAHRVLGWIACANRSFSVPELLHGLVTEDDVEEIDMENLLSIKMILKVCGGLVIASAEDGKVAMVHSTVHEWFRNREGDKWHEDIARSSLRYLTLKVISAGPATSADELEIRMTELPFLRYAAQNWRNHILNNEVLNGLASAIDVLLRNANLCSAAFQVSNFQSQLKDLAETRRVN</sequence>
<protein>
    <recommendedName>
        <fullName evidence="1">GPI inositol-deacylase winged helix domain-containing protein</fullName>
    </recommendedName>
</protein>
<evidence type="ECO:0000259" key="1">
    <source>
        <dbReference type="Pfam" id="PF22939"/>
    </source>
</evidence>
<name>A0A0B7KKM7_BIOOC</name>
<dbReference type="Pfam" id="PF22939">
    <property type="entry name" value="WHD_GPIID"/>
    <property type="match status" value="1"/>
</dbReference>
<gene>
    <name evidence="2" type="ORF">BN869_000011433_1</name>
</gene>
<dbReference type="PANTHER" id="PTHR10039">
    <property type="entry name" value="AMELOGENIN"/>
    <property type="match status" value="1"/>
</dbReference>
<dbReference type="PANTHER" id="PTHR10039:SF16">
    <property type="entry name" value="GPI INOSITOL-DEACYLASE"/>
    <property type="match status" value="1"/>
</dbReference>
<evidence type="ECO:0000313" key="2">
    <source>
        <dbReference type="EMBL" id="CEO55375.1"/>
    </source>
</evidence>
<feature type="domain" description="GPI inositol-deacylase winged helix" evidence="1">
    <location>
        <begin position="95"/>
        <end position="171"/>
    </location>
</feature>
<organism evidence="2">
    <name type="scientific">Bionectria ochroleuca</name>
    <name type="common">Gliocladium roseum</name>
    <dbReference type="NCBI Taxonomy" id="29856"/>
    <lineage>
        <taxon>Eukaryota</taxon>
        <taxon>Fungi</taxon>
        <taxon>Dikarya</taxon>
        <taxon>Ascomycota</taxon>
        <taxon>Pezizomycotina</taxon>
        <taxon>Sordariomycetes</taxon>
        <taxon>Hypocreomycetidae</taxon>
        <taxon>Hypocreales</taxon>
        <taxon>Bionectriaceae</taxon>
        <taxon>Clonostachys</taxon>
    </lineage>
</organism>
<accession>A0A0B7KKM7</accession>
<dbReference type="InterPro" id="IPR054471">
    <property type="entry name" value="GPIID_WHD"/>
</dbReference>
<dbReference type="AlphaFoldDB" id="A0A0B7KKM7"/>
<dbReference type="EMBL" id="CDPU01000051">
    <property type="protein sequence ID" value="CEO55375.1"/>
    <property type="molecule type" value="Genomic_DNA"/>
</dbReference>
<reference evidence="2" key="1">
    <citation type="submission" date="2015-01" db="EMBL/GenBank/DDBJ databases">
        <authorList>
            <person name="Durling Mikael"/>
        </authorList>
    </citation>
    <scope>NUCLEOTIDE SEQUENCE</scope>
</reference>